<proteinExistence type="predicted"/>
<name>A0ACC0LWZ9_RHOML</name>
<keyword evidence="2" id="KW-1185">Reference proteome</keyword>
<organism evidence="1 2">
    <name type="scientific">Rhododendron molle</name>
    <name type="common">Chinese azalea</name>
    <name type="synonym">Azalea mollis</name>
    <dbReference type="NCBI Taxonomy" id="49168"/>
    <lineage>
        <taxon>Eukaryota</taxon>
        <taxon>Viridiplantae</taxon>
        <taxon>Streptophyta</taxon>
        <taxon>Embryophyta</taxon>
        <taxon>Tracheophyta</taxon>
        <taxon>Spermatophyta</taxon>
        <taxon>Magnoliopsida</taxon>
        <taxon>eudicotyledons</taxon>
        <taxon>Gunneridae</taxon>
        <taxon>Pentapetalae</taxon>
        <taxon>asterids</taxon>
        <taxon>Ericales</taxon>
        <taxon>Ericaceae</taxon>
        <taxon>Ericoideae</taxon>
        <taxon>Rhodoreae</taxon>
        <taxon>Rhododendron</taxon>
    </lineage>
</organism>
<evidence type="ECO:0000313" key="2">
    <source>
        <dbReference type="Proteomes" id="UP001062846"/>
    </source>
</evidence>
<accession>A0ACC0LWZ9</accession>
<gene>
    <name evidence="1" type="ORF">RHMOL_Rhmol11G0275100</name>
</gene>
<reference evidence="1" key="1">
    <citation type="submission" date="2022-02" db="EMBL/GenBank/DDBJ databases">
        <title>Plant Genome Project.</title>
        <authorList>
            <person name="Zhang R.-G."/>
        </authorList>
    </citation>
    <scope>NUCLEOTIDE SEQUENCE</scope>
    <source>
        <strain evidence="1">AT1</strain>
    </source>
</reference>
<sequence>MGGFVGCPPNPVKDEATLFSEMMDIQHHSPRVPQRNQFRDAKKDGLLVVRLNFHSCQPQVKGHNASVSNRHEFSPEAGALLHCSSKAIKN</sequence>
<protein>
    <submittedName>
        <fullName evidence="1">Uncharacterized protein</fullName>
    </submittedName>
</protein>
<evidence type="ECO:0000313" key="1">
    <source>
        <dbReference type="EMBL" id="KAI8533160.1"/>
    </source>
</evidence>
<comment type="caution">
    <text evidence="1">The sequence shown here is derived from an EMBL/GenBank/DDBJ whole genome shotgun (WGS) entry which is preliminary data.</text>
</comment>
<dbReference type="Proteomes" id="UP001062846">
    <property type="component" value="Chromosome 11"/>
</dbReference>
<dbReference type="EMBL" id="CM046398">
    <property type="protein sequence ID" value="KAI8533160.1"/>
    <property type="molecule type" value="Genomic_DNA"/>
</dbReference>